<comment type="pathway">
    <text evidence="1">Cofactor biosynthesis; riboflavin biosynthesis.</text>
</comment>
<dbReference type="Pfam" id="PF01872">
    <property type="entry name" value="RibD_C"/>
    <property type="match status" value="1"/>
</dbReference>
<evidence type="ECO:0000313" key="6">
    <source>
        <dbReference type="Proteomes" id="UP000249819"/>
    </source>
</evidence>
<dbReference type="InterPro" id="IPR050765">
    <property type="entry name" value="Riboflavin_Biosynth_HTPR"/>
</dbReference>
<dbReference type="AlphaFoldDB" id="A0A327VTK1"/>
<evidence type="ECO:0000256" key="3">
    <source>
        <dbReference type="ARBA" id="ARBA00023002"/>
    </source>
</evidence>
<accession>A0A327VTK1</accession>
<dbReference type="InterPro" id="IPR002734">
    <property type="entry name" value="RibDG_C"/>
</dbReference>
<comment type="caution">
    <text evidence="5">The sequence shown here is derived from an EMBL/GenBank/DDBJ whole genome shotgun (WGS) entry which is preliminary data.</text>
</comment>
<dbReference type="InterPro" id="IPR024072">
    <property type="entry name" value="DHFR-like_dom_sf"/>
</dbReference>
<gene>
    <name evidence="5" type="ORF">CLV59_107147</name>
</gene>
<evidence type="ECO:0000256" key="2">
    <source>
        <dbReference type="ARBA" id="ARBA00022857"/>
    </source>
</evidence>
<dbReference type="PANTHER" id="PTHR38011:SF7">
    <property type="entry name" value="2,5-DIAMINO-6-RIBOSYLAMINO-4(3H)-PYRIMIDINONE 5'-PHOSPHATE REDUCTASE"/>
    <property type="match status" value="1"/>
</dbReference>
<dbReference type="SUPFAM" id="SSF53597">
    <property type="entry name" value="Dihydrofolate reductase-like"/>
    <property type="match status" value="1"/>
</dbReference>
<keyword evidence="2" id="KW-0521">NADP</keyword>
<name>A0A327VTK1_9BACT</name>
<sequence>MKVICHMIASVDGKIKVSDWGEALYNQSFSGLYEECHASFKPDAWLCGRITMSEFTNAETPVPESTAGKTVERKAFIGNPDARSFAIAADSQGKLGWKSNDISGDHIIEILSESVSDGYLLYLQKRKISYLFAGEEELDFAVALQEIEKHFPIQLIMLEGGGTTNGSMLKAGLIDELSLLLAPVADGTTGGTTVFDVPGLLSGAPGRHLQLISCETLRDEVIWLRYAFK</sequence>
<protein>
    <submittedName>
        <fullName evidence="5">RibD domain-containing protein</fullName>
    </submittedName>
</protein>
<proteinExistence type="predicted"/>
<keyword evidence="6" id="KW-1185">Reference proteome</keyword>
<dbReference type="Proteomes" id="UP000249819">
    <property type="component" value="Unassembled WGS sequence"/>
</dbReference>
<dbReference type="OrthoDB" id="9800865at2"/>
<feature type="domain" description="Bacterial bifunctional deaminase-reductase C-terminal" evidence="4">
    <location>
        <begin position="2"/>
        <end position="221"/>
    </location>
</feature>
<evidence type="ECO:0000259" key="4">
    <source>
        <dbReference type="Pfam" id="PF01872"/>
    </source>
</evidence>
<organism evidence="5 6">
    <name type="scientific">Chitinophaga dinghuensis</name>
    <dbReference type="NCBI Taxonomy" id="1539050"/>
    <lineage>
        <taxon>Bacteria</taxon>
        <taxon>Pseudomonadati</taxon>
        <taxon>Bacteroidota</taxon>
        <taxon>Chitinophagia</taxon>
        <taxon>Chitinophagales</taxon>
        <taxon>Chitinophagaceae</taxon>
        <taxon>Chitinophaga</taxon>
    </lineage>
</organism>
<keyword evidence="3" id="KW-0560">Oxidoreductase</keyword>
<dbReference type="GO" id="GO:0008703">
    <property type="term" value="F:5-amino-6-(5-phosphoribosylamino)uracil reductase activity"/>
    <property type="evidence" value="ECO:0007669"/>
    <property type="project" value="InterPro"/>
</dbReference>
<dbReference type="RefSeq" id="WP_111593977.1">
    <property type="nucleotide sequence ID" value="NZ_QLMA01000007.1"/>
</dbReference>
<dbReference type="PANTHER" id="PTHR38011">
    <property type="entry name" value="DIHYDROFOLATE REDUCTASE FAMILY PROTEIN (AFU_ORTHOLOGUE AFUA_8G06820)"/>
    <property type="match status" value="1"/>
</dbReference>
<dbReference type="Gene3D" id="3.40.430.10">
    <property type="entry name" value="Dihydrofolate Reductase, subunit A"/>
    <property type="match status" value="1"/>
</dbReference>
<evidence type="ECO:0000256" key="1">
    <source>
        <dbReference type="ARBA" id="ARBA00005104"/>
    </source>
</evidence>
<dbReference type="GO" id="GO:0009231">
    <property type="term" value="P:riboflavin biosynthetic process"/>
    <property type="evidence" value="ECO:0007669"/>
    <property type="project" value="InterPro"/>
</dbReference>
<reference evidence="5 6" key="1">
    <citation type="submission" date="2018-06" db="EMBL/GenBank/DDBJ databases">
        <title>Genomic Encyclopedia of Archaeal and Bacterial Type Strains, Phase II (KMG-II): from individual species to whole genera.</title>
        <authorList>
            <person name="Goeker M."/>
        </authorList>
    </citation>
    <scope>NUCLEOTIDE SEQUENCE [LARGE SCALE GENOMIC DNA]</scope>
    <source>
        <strain evidence="5 6">DSM 29821</strain>
    </source>
</reference>
<dbReference type="EMBL" id="QLMA01000007">
    <property type="protein sequence ID" value="RAJ77380.1"/>
    <property type="molecule type" value="Genomic_DNA"/>
</dbReference>
<evidence type="ECO:0000313" key="5">
    <source>
        <dbReference type="EMBL" id="RAJ77380.1"/>
    </source>
</evidence>